<keyword evidence="1" id="KW-0732">Signal</keyword>
<evidence type="ECO:0008006" key="4">
    <source>
        <dbReference type="Google" id="ProtNLM"/>
    </source>
</evidence>
<dbReference type="Proteomes" id="UP001149400">
    <property type="component" value="Unassembled WGS sequence"/>
</dbReference>
<evidence type="ECO:0000313" key="2">
    <source>
        <dbReference type="EMBL" id="MDD1791594.1"/>
    </source>
</evidence>
<dbReference type="EMBL" id="JAJUBC010000001">
    <property type="protein sequence ID" value="MDD1791594.1"/>
    <property type="molecule type" value="Genomic_DNA"/>
</dbReference>
<accession>A0ABT5QV14</accession>
<sequence length="508" mass="57060">MHVNKSSFVALLLALFSVQTFASAPNTCKVEDYGLVFFNGVLTDKYEAQSNVLETRFALGINNSYNSEKLTYVLAYNETEKGDGFVGALRDFAETFEQRADEIDVRLSDRWELFWLVLSGQQSSNIWDYLGDVLSSYLDLFAEVLTEQRHDVINKMLGFLYDNQAELETSQEHKALLDALMWQGNKVVLLAHSQGNLFMNKAYEHVKNVKAYSSGAVKAVHVAPASPTLNGPYILSSGDAVINSLDVLTGRGLKANYVWPPAVLHTDPLGHNYIDVYLNAPSGLKSRVVSMIKSELLSVSKPEMKDYLVELKLTPIFNFSGYYTAVLGQTDYKNKLYRSGYTNYDPRNPPNNQELADGVDYRGSLKLSSNQDLKPTPLNSKPLNGYEVLQCGDEKERDWLKHGSYMLTTYFPFNSAKHLRLDGIPQPATEVEITDRFDEKLNIKHALFPGNGGSTSNHYIACVDMALLTVVTLDQSDYDAHDKLFKENKLTKPSKLKLEEVRPICVPH</sequence>
<reference evidence="2" key="1">
    <citation type="submission" date="2021-12" db="EMBL/GenBank/DDBJ databases">
        <title>Enterovibrio ZSDZ35 sp. nov. and Enterovibrio ZSDZ42 sp. nov., isolated from coastal seawater in Qingdao.</title>
        <authorList>
            <person name="Zhang P."/>
        </authorList>
    </citation>
    <scope>NUCLEOTIDE SEQUENCE</scope>
    <source>
        <strain evidence="2">ZSDZ42</strain>
    </source>
</reference>
<dbReference type="RefSeq" id="WP_274162548.1">
    <property type="nucleotide sequence ID" value="NZ_JAJUBC010000001.1"/>
</dbReference>
<protein>
    <recommendedName>
        <fullName evidence="4">Alpha/beta hydrolase</fullName>
    </recommendedName>
</protein>
<evidence type="ECO:0000256" key="1">
    <source>
        <dbReference type="SAM" id="SignalP"/>
    </source>
</evidence>
<name>A0ABT5QV14_9GAMM</name>
<organism evidence="2 3">
    <name type="scientific">Enterovibrio gelatinilyticus</name>
    <dbReference type="NCBI Taxonomy" id="2899819"/>
    <lineage>
        <taxon>Bacteria</taxon>
        <taxon>Pseudomonadati</taxon>
        <taxon>Pseudomonadota</taxon>
        <taxon>Gammaproteobacteria</taxon>
        <taxon>Vibrionales</taxon>
        <taxon>Vibrionaceae</taxon>
        <taxon>Enterovibrio</taxon>
    </lineage>
</organism>
<feature type="signal peptide" evidence="1">
    <location>
        <begin position="1"/>
        <end position="22"/>
    </location>
</feature>
<feature type="chain" id="PRO_5046233235" description="Alpha/beta hydrolase" evidence="1">
    <location>
        <begin position="23"/>
        <end position="508"/>
    </location>
</feature>
<comment type="caution">
    <text evidence="2">The sequence shown here is derived from an EMBL/GenBank/DDBJ whole genome shotgun (WGS) entry which is preliminary data.</text>
</comment>
<gene>
    <name evidence="2" type="ORF">LRP50_00435</name>
</gene>
<proteinExistence type="predicted"/>
<keyword evidence="3" id="KW-1185">Reference proteome</keyword>
<evidence type="ECO:0000313" key="3">
    <source>
        <dbReference type="Proteomes" id="UP001149400"/>
    </source>
</evidence>